<dbReference type="InterPro" id="IPR037923">
    <property type="entry name" value="HTH-like"/>
</dbReference>
<dbReference type="Gene3D" id="1.10.10.60">
    <property type="entry name" value="Homeodomain-like"/>
    <property type="match status" value="2"/>
</dbReference>
<keyword evidence="1" id="KW-0805">Transcription regulation</keyword>
<dbReference type="InterPro" id="IPR014710">
    <property type="entry name" value="RmlC-like_jellyroll"/>
</dbReference>
<dbReference type="InterPro" id="IPR009057">
    <property type="entry name" value="Homeodomain-like_sf"/>
</dbReference>
<gene>
    <name evidence="5" type="ORF">ACFPOF_18740</name>
</gene>
<dbReference type="InterPro" id="IPR018060">
    <property type="entry name" value="HTH_AraC"/>
</dbReference>
<dbReference type="SUPFAM" id="SSF46689">
    <property type="entry name" value="Homeodomain-like"/>
    <property type="match status" value="2"/>
</dbReference>
<dbReference type="Pfam" id="PF12833">
    <property type="entry name" value="HTH_18"/>
    <property type="match status" value="1"/>
</dbReference>
<keyword evidence="3" id="KW-0804">Transcription</keyword>
<name>A0ABW0HU99_9BACL</name>
<accession>A0ABW0HU99</accession>
<protein>
    <submittedName>
        <fullName evidence="5">Helix-turn-helix domain-containing protein</fullName>
    </submittedName>
</protein>
<dbReference type="SMART" id="SM00342">
    <property type="entry name" value="HTH_ARAC"/>
    <property type="match status" value="1"/>
</dbReference>
<dbReference type="SUPFAM" id="SSF51215">
    <property type="entry name" value="Regulatory protein AraC"/>
    <property type="match status" value="1"/>
</dbReference>
<dbReference type="PROSITE" id="PS00041">
    <property type="entry name" value="HTH_ARAC_FAMILY_1"/>
    <property type="match status" value="1"/>
</dbReference>
<evidence type="ECO:0000313" key="6">
    <source>
        <dbReference type="Proteomes" id="UP001596113"/>
    </source>
</evidence>
<dbReference type="PANTHER" id="PTHR43280">
    <property type="entry name" value="ARAC-FAMILY TRANSCRIPTIONAL REGULATOR"/>
    <property type="match status" value="1"/>
</dbReference>
<dbReference type="InterPro" id="IPR003313">
    <property type="entry name" value="AraC-bd"/>
</dbReference>
<evidence type="ECO:0000256" key="1">
    <source>
        <dbReference type="ARBA" id="ARBA00023015"/>
    </source>
</evidence>
<evidence type="ECO:0000313" key="5">
    <source>
        <dbReference type="EMBL" id="MFC5404781.1"/>
    </source>
</evidence>
<evidence type="ECO:0000256" key="2">
    <source>
        <dbReference type="ARBA" id="ARBA00023125"/>
    </source>
</evidence>
<evidence type="ECO:0000259" key="4">
    <source>
        <dbReference type="PROSITE" id="PS01124"/>
    </source>
</evidence>
<feature type="domain" description="HTH araC/xylS-type" evidence="4">
    <location>
        <begin position="181"/>
        <end position="279"/>
    </location>
</feature>
<evidence type="ECO:0000256" key="3">
    <source>
        <dbReference type="ARBA" id="ARBA00023163"/>
    </source>
</evidence>
<comment type="caution">
    <text evidence="5">The sequence shown here is derived from an EMBL/GenBank/DDBJ whole genome shotgun (WGS) entry which is preliminary data.</text>
</comment>
<dbReference type="EMBL" id="JBHSMI010000028">
    <property type="protein sequence ID" value="MFC5404781.1"/>
    <property type="molecule type" value="Genomic_DNA"/>
</dbReference>
<organism evidence="5 6">
    <name type="scientific">Cohnella soli</name>
    <dbReference type="NCBI Taxonomy" id="425005"/>
    <lineage>
        <taxon>Bacteria</taxon>
        <taxon>Bacillati</taxon>
        <taxon>Bacillota</taxon>
        <taxon>Bacilli</taxon>
        <taxon>Bacillales</taxon>
        <taxon>Paenibacillaceae</taxon>
        <taxon>Cohnella</taxon>
    </lineage>
</organism>
<dbReference type="PROSITE" id="PS01124">
    <property type="entry name" value="HTH_ARAC_FAMILY_2"/>
    <property type="match status" value="1"/>
</dbReference>
<keyword evidence="6" id="KW-1185">Reference proteome</keyword>
<sequence>MTKRTFRFPHRLTSESFLPDRSRFQITTDTVSALYPLHWHEFYEIELIVSGTGKQILNGVSYSLSPGSLYLLTPADLHEVVPDEGQTIHLYNIKFSDNFLGEGLREALFRCGGALQIAADDCPYEIVEREMSRLLREHAGNLPMKELAVRTTLERLIIDFLRLAAEVSPAPEQPAAGQDLMRALVYIHHHFREQILIEDVAKQSRLSAGYFGEHFREAVGQSFKAYVQQLRLNFSLSLLTGSNIPITDICYASGFNSFPHFLRTFKTKFGQSPTSIRKNAN</sequence>
<keyword evidence="2" id="KW-0238">DNA-binding</keyword>
<dbReference type="RefSeq" id="WP_378135381.1">
    <property type="nucleotide sequence ID" value="NZ_JBHSMI010000028.1"/>
</dbReference>
<dbReference type="InterPro" id="IPR018062">
    <property type="entry name" value="HTH_AraC-typ_CS"/>
</dbReference>
<proteinExistence type="predicted"/>
<dbReference type="PANTHER" id="PTHR43280:SF2">
    <property type="entry name" value="HTH-TYPE TRANSCRIPTIONAL REGULATOR EXSA"/>
    <property type="match status" value="1"/>
</dbReference>
<reference evidence="6" key="1">
    <citation type="journal article" date="2019" name="Int. J. Syst. Evol. Microbiol.">
        <title>The Global Catalogue of Microorganisms (GCM) 10K type strain sequencing project: providing services to taxonomists for standard genome sequencing and annotation.</title>
        <authorList>
            <consortium name="The Broad Institute Genomics Platform"/>
            <consortium name="The Broad Institute Genome Sequencing Center for Infectious Disease"/>
            <person name="Wu L."/>
            <person name="Ma J."/>
        </authorList>
    </citation>
    <scope>NUCLEOTIDE SEQUENCE [LARGE SCALE GENOMIC DNA]</scope>
    <source>
        <strain evidence="6">CGMCC 1.18575</strain>
    </source>
</reference>
<dbReference type="Proteomes" id="UP001596113">
    <property type="component" value="Unassembled WGS sequence"/>
</dbReference>
<dbReference type="Gene3D" id="2.60.120.10">
    <property type="entry name" value="Jelly Rolls"/>
    <property type="match status" value="1"/>
</dbReference>
<dbReference type="Pfam" id="PF02311">
    <property type="entry name" value="AraC_binding"/>
    <property type="match status" value="1"/>
</dbReference>